<feature type="transmembrane region" description="Helical" evidence="1">
    <location>
        <begin position="406"/>
        <end position="422"/>
    </location>
</feature>
<organism evidence="2 3">
    <name type="scientific">Yinghuangia soli</name>
    <dbReference type="NCBI Taxonomy" id="2908204"/>
    <lineage>
        <taxon>Bacteria</taxon>
        <taxon>Bacillati</taxon>
        <taxon>Actinomycetota</taxon>
        <taxon>Actinomycetes</taxon>
        <taxon>Kitasatosporales</taxon>
        <taxon>Streptomycetaceae</taxon>
        <taxon>Yinghuangia</taxon>
    </lineage>
</organism>
<feature type="transmembrane region" description="Helical" evidence="1">
    <location>
        <begin position="23"/>
        <end position="43"/>
    </location>
</feature>
<proteinExistence type="predicted"/>
<feature type="transmembrane region" description="Helical" evidence="1">
    <location>
        <begin position="268"/>
        <end position="291"/>
    </location>
</feature>
<comment type="caution">
    <text evidence="2">The sequence shown here is derived from an EMBL/GenBank/DDBJ whole genome shotgun (WGS) entry which is preliminary data.</text>
</comment>
<feature type="transmembrane region" description="Helical" evidence="1">
    <location>
        <begin position="236"/>
        <end position="256"/>
    </location>
</feature>
<evidence type="ECO:0000313" key="3">
    <source>
        <dbReference type="Proteomes" id="UP001165378"/>
    </source>
</evidence>
<dbReference type="RefSeq" id="WP_235058264.1">
    <property type="nucleotide sequence ID" value="NZ_JAKFHA010000050.1"/>
</dbReference>
<keyword evidence="1" id="KW-0472">Membrane</keyword>
<accession>A0AA41U4Z4</accession>
<feature type="transmembrane region" description="Helical" evidence="1">
    <location>
        <begin position="365"/>
        <end position="386"/>
    </location>
</feature>
<feature type="transmembrane region" description="Helical" evidence="1">
    <location>
        <begin position="100"/>
        <end position="117"/>
    </location>
</feature>
<feature type="transmembrane region" description="Helical" evidence="1">
    <location>
        <begin position="434"/>
        <end position="454"/>
    </location>
</feature>
<feature type="transmembrane region" description="Helical" evidence="1">
    <location>
        <begin position="322"/>
        <end position="353"/>
    </location>
</feature>
<keyword evidence="1" id="KW-0812">Transmembrane</keyword>
<dbReference type="EMBL" id="JAKFHA010000050">
    <property type="protein sequence ID" value="MCF2533491.1"/>
    <property type="molecule type" value="Genomic_DNA"/>
</dbReference>
<gene>
    <name evidence="2" type="ORF">LZ495_40600</name>
</gene>
<feature type="transmembrane region" description="Helical" evidence="1">
    <location>
        <begin position="49"/>
        <end position="66"/>
    </location>
</feature>
<keyword evidence="3" id="KW-1185">Reference proteome</keyword>
<dbReference type="Proteomes" id="UP001165378">
    <property type="component" value="Unassembled WGS sequence"/>
</dbReference>
<evidence type="ECO:0000313" key="2">
    <source>
        <dbReference type="EMBL" id="MCF2533491.1"/>
    </source>
</evidence>
<feature type="transmembrane region" description="Helical" evidence="1">
    <location>
        <begin position="73"/>
        <end position="94"/>
    </location>
</feature>
<sequence length="692" mass="75227">MLYRLTGWRHHARRLANADVTRWPWHLWTALLAGAWLLAWALHAVRADVVSAALAVLGTAALLRTGSTLLDRFVPALGLLCGIGIAFGLVVSVWPWGMAPFPIAGCAFTGLLAAAKLSRRTPRLPRKWRWSDSAMVLAGAAAGATLAWPTLGGGAFKQVLPYMLAVGQGDRMRHFTLFDAIQQSGGYTFVDVDSVRDILQPGMESNYPSGMHFLYALADTFVRSGRPPGAATTQWYHYYLLAIAGYVFFVVCTVWACRWVAGPVVKDRLRTIVCLGVGTYLCTGALMAQFWNESDAEILGLALFALLAAFIARPPVRPAEHAILVAALFVAVASTYSLFVVPAALCIVVGLVCYRTRVRRSWQAYLWPAVVALPFALVPVVVPRLIGTLDVGGHLLLPGPITRMQRRFLIPLGIVVVVGLLWRRTRRSTVYQAMLGQILAATAALVCFWGYQMITAGHTLYYFEKALHAWAVLCLIGIAPIVLRWRRDPEPRTRPAGRGWRTAVAAGTVVAVVAVAGGLHWGRAEYAAGRPVPDANWGATWASGEIKYPYPLTIRSVAVLSDAGFLGDGVPTLSLLADDPWRNVDASNIAAVLNHQYGLLKPVIDDLSKIRGMAPGPPRRPAPTGVAEPVGPLSREARVGLARLKNLIEESPVPLRIVVWDPSVERALRAFAETRPELGLTVVRVDRLGDVV</sequence>
<evidence type="ECO:0000256" key="1">
    <source>
        <dbReference type="SAM" id="Phobius"/>
    </source>
</evidence>
<feature type="transmembrane region" description="Helical" evidence="1">
    <location>
        <begin position="466"/>
        <end position="483"/>
    </location>
</feature>
<keyword evidence="1" id="KW-1133">Transmembrane helix</keyword>
<dbReference type="AlphaFoldDB" id="A0AA41U4Z4"/>
<protein>
    <submittedName>
        <fullName evidence="2">DUF1616 domain-containing protein</fullName>
    </submittedName>
</protein>
<feature type="transmembrane region" description="Helical" evidence="1">
    <location>
        <begin position="503"/>
        <end position="522"/>
    </location>
</feature>
<reference evidence="2" key="1">
    <citation type="submission" date="2022-01" db="EMBL/GenBank/DDBJ databases">
        <title>Genome-Based Taxonomic Classification of the Phylum Actinobacteria.</title>
        <authorList>
            <person name="Gao Y."/>
        </authorList>
    </citation>
    <scope>NUCLEOTIDE SEQUENCE</scope>
    <source>
        <strain evidence="2">KLBMP 8922</strain>
    </source>
</reference>
<name>A0AA41U4Z4_9ACTN</name>